<dbReference type="RefSeq" id="WP_125436032.1">
    <property type="nucleotide sequence ID" value="NZ_RWIU01000001.1"/>
</dbReference>
<evidence type="ECO:0000256" key="1">
    <source>
        <dbReference type="SAM" id="Phobius"/>
    </source>
</evidence>
<keyword evidence="3" id="KW-1185">Reference proteome</keyword>
<proteinExistence type="predicted"/>
<dbReference type="AlphaFoldDB" id="A0A428KJG0"/>
<evidence type="ECO:0000313" key="3">
    <source>
        <dbReference type="Proteomes" id="UP000270291"/>
    </source>
</evidence>
<reference evidence="2 3" key="1">
    <citation type="submission" date="2018-12" db="EMBL/GenBank/DDBJ databases">
        <authorList>
            <person name="Feng G."/>
            <person name="Zhu H."/>
        </authorList>
    </citation>
    <scope>NUCLEOTIDE SEQUENCE [LARGE SCALE GENOMIC DNA]</scope>
    <source>
        <strain evidence="2 3">LMG 26000</strain>
    </source>
</reference>
<keyword evidence="1" id="KW-1133">Transmembrane helix</keyword>
<name>A0A428KJG0_9BACT</name>
<comment type="caution">
    <text evidence="2">The sequence shown here is derived from an EMBL/GenBank/DDBJ whole genome shotgun (WGS) entry which is preliminary data.</text>
</comment>
<organism evidence="2 3">
    <name type="scientific">Hymenobacter perfusus</name>
    <dbReference type="NCBI Taxonomy" id="1236770"/>
    <lineage>
        <taxon>Bacteria</taxon>
        <taxon>Pseudomonadati</taxon>
        <taxon>Bacteroidota</taxon>
        <taxon>Cytophagia</taxon>
        <taxon>Cytophagales</taxon>
        <taxon>Hymenobacteraceae</taxon>
        <taxon>Hymenobacter</taxon>
    </lineage>
</organism>
<feature type="transmembrane region" description="Helical" evidence="1">
    <location>
        <begin position="93"/>
        <end position="112"/>
    </location>
</feature>
<accession>A0A428KJG0</accession>
<dbReference type="EMBL" id="RWIU01000001">
    <property type="protein sequence ID" value="RSK46530.1"/>
    <property type="molecule type" value="Genomic_DNA"/>
</dbReference>
<dbReference type="NCBIfam" id="NF046082">
    <property type="entry name" value="assoc_w_XrtX"/>
    <property type="match status" value="1"/>
</dbReference>
<gene>
    <name evidence="2" type="ORF">EI293_05030</name>
</gene>
<feature type="transmembrane region" description="Helical" evidence="1">
    <location>
        <begin position="124"/>
        <end position="145"/>
    </location>
</feature>
<evidence type="ECO:0000313" key="2">
    <source>
        <dbReference type="EMBL" id="RSK46530.1"/>
    </source>
</evidence>
<feature type="transmembrane region" description="Helical" evidence="1">
    <location>
        <begin position="64"/>
        <end position="86"/>
    </location>
</feature>
<sequence>MSPALQRGLRYAAIAGLVVVLFLLGVNSGPAYHALTHAWAAVLPTSLAESLRQGTSTLVTKKSLPAMLTYGIFYTSLCLLLIGLLLGTWRRLGLALTAYWLVFGACALLLVLGKLGHLDWAYQLARRLIDMVVSPLPVIILVPLLHWQRRISVSEIVIARTKDDAIHPSRSAKL</sequence>
<dbReference type="Proteomes" id="UP000270291">
    <property type="component" value="Unassembled WGS sequence"/>
</dbReference>
<protein>
    <submittedName>
        <fullName evidence="2">Uncharacterized protein</fullName>
    </submittedName>
</protein>
<keyword evidence="1" id="KW-0812">Transmembrane</keyword>
<dbReference type="OrthoDB" id="884498at2"/>
<keyword evidence="1" id="KW-0472">Membrane</keyword>